<reference evidence="2 3" key="1">
    <citation type="submission" date="2018-05" db="EMBL/GenBank/DDBJ databases">
        <title>Leucothrix arctica sp. nov., isolated from Arctic seawater.</title>
        <authorList>
            <person name="Choi A."/>
            <person name="Baek K."/>
        </authorList>
    </citation>
    <scope>NUCLEOTIDE SEQUENCE [LARGE SCALE GENOMIC DNA]</scope>
    <source>
        <strain evidence="2 3">JCM 18388</strain>
    </source>
</reference>
<dbReference type="Proteomes" id="UP000245539">
    <property type="component" value="Unassembled WGS sequence"/>
</dbReference>
<dbReference type="PANTHER" id="PTHR38591">
    <property type="entry name" value="HYDROLASE"/>
    <property type="match status" value="1"/>
</dbReference>
<protein>
    <submittedName>
        <fullName evidence="2">Carotenoid 1,2-hydratase</fullName>
    </submittedName>
</protein>
<dbReference type="PANTHER" id="PTHR38591:SF1">
    <property type="entry name" value="BLL1000 PROTEIN"/>
    <property type="match status" value="1"/>
</dbReference>
<evidence type="ECO:0000259" key="1">
    <source>
        <dbReference type="Pfam" id="PF07143"/>
    </source>
</evidence>
<dbReference type="OrthoDB" id="9770826at2"/>
<sequence length="370" mass="42825">MGALVPLLGHAEDDTSDAYQVLRQQVDGFAEVTPDRPFVFPDDHGPHPDYRIEWWYITANLQDEQGKDWGIQWTLFRQSMDAKPVLRGWESNQLWMAHAAVSSPHEHQYAERFARGGIGQAGVLSANRRRNYQQPFEVWLDDWVWKSQTASPFPSTLSYNIGDTEVRLNMRSSTPWVLQGNNGFSQKSGKGQASYYYSQPHIQVEGTISHQGQHHQLTGHAWLDREWSSQPLAKEQKGWDWFSLHLESGDAVMVYRLRQTDGKHWLSGSWIDTKGNSVSLASTDILLREKDYRWVIVNQDKPSQAKKVKLPLSWEIEIPRLDKRWQVDSLYDQQWMNTQFPYWEGIVKVQGSDTGMGYMELTGYPVEIIR</sequence>
<evidence type="ECO:0000313" key="2">
    <source>
        <dbReference type="EMBL" id="PWQ99863.1"/>
    </source>
</evidence>
<dbReference type="Gene3D" id="2.40.370.10">
    <property type="entry name" value="AttH-like domain"/>
    <property type="match status" value="2"/>
</dbReference>
<comment type="caution">
    <text evidence="2">The sequence shown here is derived from an EMBL/GenBank/DDBJ whole genome shotgun (WGS) entry which is preliminary data.</text>
</comment>
<dbReference type="EMBL" id="QGKM01000008">
    <property type="protein sequence ID" value="PWQ99863.1"/>
    <property type="molecule type" value="Genomic_DNA"/>
</dbReference>
<accession>A0A317CQQ9</accession>
<proteinExistence type="predicted"/>
<keyword evidence="3" id="KW-1185">Reference proteome</keyword>
<dbReference type="SUPFAM" id="SSF159245">
    <property type="entry name" value="AttH-like"/>
    <property type="match status" value="1"/>
</dbReference>
<gene>
    <name evidence="2" type="ORF">DKW60_04775</name>
</gene>
<evidence type="ECO:0000313" key="3">
    <source>
        <dbReference type="Proteomes" id="UP000245539"/>
    </source>
</evidence>
<organism evidence="2 3">
    <name type="scientific">Leucothrix pacifica</name>
    <dbReference type="NCBI Taxonomy" id="1247513"/>
    <lineage>
        <taxon>Bacteria</taxon>
        <taxon>Pseudomonadati</taxon>
        <taxon>Pseudomonadota</taxon>
        <taxon>Gammaproteobacteria</taxon>
        <taxon>Thiotrichales</taxon>
        <taxon>Thiotrichaceae</taxon>
        <taxon>Leucothrix</taxon>
    </lineage>
</organism>
<dbReference type="Pfam" id="PF07143">
    <property type="entry name" value="CrtC"/>
    <property type="match status" value="1"/>
</dbReference>
<dbReference type="AlphaFoldDB" id="A0A317CQQ9"/>
<name>A0A317CQQ9_9GAMM</name>
<dbReference type="InterPro" id="IPR023374">
    <property type="entry name" value="AttH-like_dom_sf"/>
</dbReference>
<dbReference type="InterPro" id="IPR010791">
    <property type="entry name" value="AttH_dom"/>
</dbReference>
<dbReference type="Pfam" id="PF17186">
    <property type="entry name" value="Lipocalin_9"/>
    <property type="match status" value="1"/>
</dbReference>
<feature type="domain" description="AttH" evidence="1">
    <location>
        <begin position="52"/>
        <end position="229"/>
    </location>
</feature>